<feature type="region of interest" description="Disordered" evidence="1">
    <location>
        <begin position="39"/>
        <end position="81"/>
    </location>
</feature>
<accession>A0A2W2DLX4</accession>
<organism evidence="2 3">
    <name type="scientific">Micromonospora craterilacus</name>
    <dbReference type="NCBI Taxonomy" id="1655439"/>
    <lineage>
        <taxon>Bacteria</taxon>
        <taxon>Bacillati</taxon>
        <taxon>Actinomycetota</taxon>
        <taxon>Actinomycetes</taxon>
        <taxon>Micromonosporales</taxon>
        <taxon>Micromonosporaceae</taxon>
        <taxon>Micromonospora</taxon>
    </lineage>
</organism>
<evidence type="ECO:0000313" key="3">
    <source>
        <dbReference type="Proteomes" id="UP000248924"/>
    </source>
</evidence>
<evidence type="ECO:0000313" key="2">
    <source>
        <dbReference type="EMBL" id="PZG12946.1"/>
    </source>
</evidence>
<dbReference type="EMBL" id="POTY01000192">
    <property type="protein sequence ID" value="PZG12946.1"/>
    <property type="molecule type" value="Genomic_DNA"/>
</dbReference>
<evidence type="ECO:0000256" key="1">
    <source>
        <dbReference type="SAM" id="MobiDB-lite"/>
    </source>
</evidence>
<proteinExistence type="predicted"/>
<dbReference type="Proteomes" id="UP000248924">
    <property type="component" value="Unassembled WGS sequence"/>
</dbReference>
<reference evidence="2 3" key="1">
    <citation type="submission" date="2018-01" db="EMBL/GenBank/DDBJ databases">
        <title>Draft genome sequence of Jishengella sp. NA12.</title>
        <authorList>
            <person name="Sahin N."/>
            <person name="Ay H."/>
            <person name="Saygin H."/>
        </authorList>
    </citation>
    <scope>NUCLEOTIDE SEQUENCE [LARGE SCALE GENOMIC DNA]</scope>
    <source>
        <strain evidence="2 3">NA12</strain>
    </source>
</reference>
<protein>
    <submittedName>
        <fullName evidence="2">Uncharacterized protein</fullName>
    </submittedName>
</protein>
<dbReference type="RefSeq" id="WP_111217113.1">
    <property type="nucleotide sequence ID" value="NZ_POTY01000192.1"/>
</dbReference>
<gene>
    <name evidence="2" type="ORF">C1I95_24695</name>
</gene>
<dbReference type="AlphaFoldDB" id="A0A2W2DLX4"/>
<sequence length="81" mass="8888">MTVLLLVALACDKCGARCSVPEEAQWDARTARRAAERQGWQVVDGRRGSATDRCPAHRTIAPPKRPEGAVFHPPISIPKEK</sequence>
<keyword evidence="3" id="KW-1185">Reference proteome</keyword>
<name>A0A2W2DLX4_9ACTN</name>
<comment type="caution">
    <text evidence="2">The sequence shown here is derived from an EMBL/GenBank/DDBJ whole genome shotgun (WGS) entry which is preliminary data.</text>
</comment>